<reference evidence="1 2" key="1">
    <citation type="submission" date="2016-12" db="EMBL/GenBank/DDBJ databases">
        <title>Draft Genome Sequence of Mercury Resistant Pseudomonas DRA525.</title>
        <authorList>
            <person name="Drace K.M."/>
        </authorList>
    </citation>
    <scope>NUCLEOTIDE SEQUENCE [LARGE SCALE GENOMIC DNA]</scope>
    <source>
        <strain evidence="1 2">DRA525</strain>
    </source>
</reference>
<evidence type="ECO:0000313" key="1">
    <source>
        <dbReference type="EMBL" id="APO81617.1"/>
    </source>
</evidence>
<gene>
    <name evidence="1" type="ORF">BL240_09230</name>
</gene>
<proteinExistence type="predicted"/>
<sequence>MINIPEGTQFIESGCGNKGFRKYEKGQWWFFEGFWRVVDWTMGDLTPVADHPNYSTPVAQWDGEGVPPVGIEFEYTTNAGYNWHKGRLLFLDSQVVLLHGYHLFKIDDPDLGFRPLRTPEQIAAEEREKALNELTAGYAPHTENLRKWAERAYDELGYRKQEAS</sequence>
<dbReference type="EMBL" id="CP018743">
    <property type="protein sequence ID" value="APO81617.1"/>
    <property type="molecule type" value="Genomic_DNA"/>
</dbReference>
<evidence type="ECO:0000313" key="2">
    <source>
        <dbReference type="Proteomes" id="UP000185146"/>
    </source>
</evidence>
<accession>A0A1L5PN73</accession>
<name>A0A1L5PN73_PSEPU</name>
<dbReference type="AlphaFoldDB" id="A0A1L5PN73"/>
<dbReference type="RefSeq" id="WP_075044566.1">
    <property type="nucleotide sequence ID" value="NZ_CP018743.1"/>
</dbReference>
<evidence type="ECO:0008006" key="3">
    <source>
        <dbReference type="Google" id="ProtNLM"/>
    </source>
</evidence>
<organism evidence="1 2">
    <name type="scientific">Pseudomonas putida</name>
    <name type="common">Arthrobacter siderocapsulatus</name>
    <dbReference type="NCBI Taxonomy" id="303"/>
    <lineage>
        <taxon>Bacteria</taxon>
        <taxon>Pseudomonadati</taxon>
        <taxon>Pseudomonadota</taxon>
        <taxon>Gammaproteobacteria</taxon>
        <taxon>Pseudomonadales</taxon>
        <taxon>Pseudomonadaceae</taxon>
        <taxon>Pseudomonas</taxon>
    </lineage>
</organism>
<dbReference type="Proteomes" id="UP000185146">
    <property type="component" value="Chromosome"/>
</dbReference>
<protein>
    <recommendedName>
        <fullName evidence="3">DUF402 domain-containing protein</fullName>
    </recommendedName>
</protein>